<proteinExistence type="predicted"/>
<dbReference type="AlphaFoldDB" id="A0A917RP74"/>
<organism evidence="2 3">
    <name type="scientific">Streptomyces flaveus</name>
    <dbReference type="NCBI Taxonomy" id="66370"/>
    <lineage>
        <taxon>Bacteria</taxon>
        <taxon>Bacillati</taxon>
        <taxon>Actinomycetota</taxon>
        <taxon>Actinomycetes</taxon>
        <taxon>Kitasatosporales</taxon>
        <taxon>Streptomycetaceae</taxon>
        <taxon>Streptomyces</taxon>
        <taxon>Streptomyces aurantiacus group</taxon>
    </lineage>
</organism>
<feature type="transmembrane region" description="Helical" evidence="1">
    <location>
        <begin position="157"/>
        <end position="179"/>
    </location>
</feature>
<feature type="transmembrane region" description="Helical" evidence="1">
    <location>
        <begin position="70"/>
        <end position="93"/>
    </location>
</feature>
<gene>
    <name evidence="2" type="ORF">GCM10010094_91260</name>
</gene>
<evidence type="ECO:0000256" key="1">
    <source>
        <dbReference type="SAM" id="Phobius"/>
    </source>
</evidence>
<dbReference type="Proteomes" id="UP000637788">
    <property type="component" value="Unassembled WGS sequence"/>
</dbReference>
<keyword evidence="1" id="KW-0812">Transmembrane</keyword>
<accession>A0A917RP74</accession>
<reference evidence="2" key="2">
    <citation type="submission" date="2020-09" db="EMBL/GenBank/DDBJ databases">
        <authorList>
            <person name="Sun Q."/>
            <person name="Ohkuma M."/>
        </authorList>
    </citation>
    <scope>NUCLEOTIDE SEQUENCE</scope>
    <source>
        <strain evidence="2">JCM 3035</strain>
    </source>
</reference>
<sequence length="187" mass="20064">MDIKTREGFDPYPEEPRGRTLGDKYFMEFTRLVHVSLKSSWWGEPVSALLGAAGGAWLGHDDDLPIEPVIGIAASMIGVIIGAVLAALAMITRACDTSFLRKASKAGILPITDYLWQFFTVIAMGVLSTISLLLVAAVSEEAPTELRVAAGGLAGFFVLWTLTSLLPALGALIVFTRLIEKTAGIRE</sequence>
<reference evidence="2" key="1">
    <citation type="journal article" date="2014" name="Int. J. Syst. Evol. Microbiol.">
        <title>Complete genome sequence of Corynebacterium casei LMG S-19264T (=DSM 44701T), isolated from a smear-ripened cheese.</title>
        <authorList>
            <consortium name="US DOE Joint Genome Institute (JGI-PGF)"/>
            <person name="Walter F."/>
            <person name="Albersmeier A."/>
            <person name="Kalinowski J."/>
            <person name="Ruckert C."/>
        </authorList>
    </citation>
    <scope>NUCLEOTIDE SEQUENCE</scope>
    <source>
        <strain evidence="2">JCM 3035</strain>
    </source>
</reference>
<evidence type="ECO:0000313" key="3">
    <source>
        <dbReference type="Proteomes" id="UP000637788"/>
    </source>
</evidence>
<feature type="transmembrane region" description="Helical" evidence="1">
    <location>
        <begin position="41"/>
        <end position="58"/>
    </location>
</feature>
<feature type="transmembrane region" description="Helical" evidence="1">
    <location>
        <begin position="114"/>
        <end position="137"/>
    </location>
</feature>
<dbReference type="EMBL" id="BMPQ01000055">
    <property type="protein sequence ID" value="GGL16117.1"/>
    <property type="molecule type" value="Genomic_DNA"/>
</dbReference>
<keyword evidence="1" id="KW-1133">Transmembrane helix</keyword>
<keyword evidence="1" id="KW-0472">Membrane</keyword>
<keyword evidence="3" id="KW-1185">Reference proteome</keyword>
<comment type="caution">
    <text evidence="2">The sequence shown here is derived from an EMBL/GenBank/DDBJ whole genome shotgun (WGS) entry which is preliminary data.</text>
</comment>
<evidence type="ECO:0000313" key="2">
    <source>
        <dbReference type="EMBL" id="GGL16117.1"/>
    </source>
</evidence>
<dbReference type="RefSeq" id="WP_033319430.1">
    <property type="nucleotide sequence ID" value="NZ_BMPQ01000055.1"/>
</dbReference>
<protein>
    <submittedName>
        <fullName evidence="2">Uncharacterized protein</fullName>
    </submittedName>
</protein>
<name>A0A917RP74_9ACTN</name>